<dbReference type="SUPFAM" id="SSF53756">
    <property type="entry name" value="UDP-Glycosyltransferase/glycogen phosphorylase"/>
    <property type="match status" value="1"/>
</dbReference>
<dbReference type="Proteomes" id="UP000294593">
    <property type="component" value="Unassembled WGS sequence"/>
</dbReference>
<dbReference type="Pfam" id="PF13439">
    <property type="entry name" value="Glyco_transf_4"/>
    <property type="match status" value="1"/>
</dbReference>
<accession>A0A4R6RQJ0</accession>
<proteinExistence type="predicted"/>
<evidence type="ECO:0000259" key="1">
    <source>
        <dbReference type="Pfam" id="PF00534"/>
    </source>
</evidence>
<dbReference type="InterPro" id="IPR001296">
    <property type="entry name" value="Glyco_trans_1"/>
</dbReference>
<name>A0A4R6RQJ0_9BURK</name>
<evidence type="ECO:0000259" key="2">
    <source>
        <dbReference type="Pfam" id="PF13439"/>
    </source>
</evidence>
<dbReference type="InterPro" id="IPR050194">
    <property type="entry name" value="Glycosyltransferase_grp1"/>
</dbReference>
<dbReference type="InterPro" id="IPR028098">
    <property type="entry name" value="Glyco_trans_4-like_N"/>
</dbReference>
<dbReference type="AlphaFoldDB" id="A0A4R6RQJ0"/>
<dbReference type="RefSeq" id="WP_133606204.1">
    <property type="nucleotide sequence ID" value="NZ_SNXW01000001.1"/>
</dbReference>
<dbReference type="OrthoDB" id="9775208at2"/>
<dbReference type="CDD" id="cd03801">
    <property type="entry name" value="GT4_PimA-like"/>
    <property type="match status" value="1"/>
</dbReference>
<dbReference type="Pfam" id="PF00534">
    <property type="entry name" value="Glycos_transf_1"/>
    <property type="match status" value="1"/>
</dbReference>
<evidence type="ECO:0000313" key="3">
    <source>
        <dbReference type="EMBL" id="TDP88535.1"/>
    </source>
</evidence>
<gene>
    <name evidence="3" type="ORF">EV672_101687</name>
</gene>
<dbReference type="PANTHER" id="PTHR45947:SF3">
    <property type="entry name" value="SULFOQUINOVOSYL TRANSFERASE SQD2"/>
    <property type="match status" value="1"/>
</dbReference>
<feature type="domain" description="Glycosyltransferase subfamily 4-like N-terminal" evidence="2">
    <location>
        <begin position="12"/>
        <end position="197"/>
    </location>
</feature>
<feature type="domain" description="Glycosyl transferase family 1" evidence="1">
    <location>
        <begin position="205"/>
        <end position="359"/>
    </location>
</feature>
<sequence length="390" mass="43589">MRVVLSVIGKFHTFDLARSLHEAGNLAAIYTGYPRFKLRDEALPASLVHTYPWLHTPFMAMSNKPWMTRRVADEWQHLSRVLFDRHVAAHMPPCDVFVGLSSCATRSGQQAHRQGAKYVCDRGSTHIREQNALLQEEHDRWGVPYTAIDPRTVEREEAEYAEADVITVPSQFNKASFVKHGVPSERVRVLPYGVNLGRFHPSGTPDPKHFDVIFVGGMSVRKGVPDLVKAFMDFRHPGKRLSFVGSPSPELIEDLRARGLWSDDFRVLGHIPQERLKDIMSRAHVMVLPSIEEGLALVQAQAMACGCPIIATTNTGAQDLFEDGVQGHILPIRRPDLITERLQALADQPEVRDAMGQRALARVQQAGGWKQYGEAAISLYRSLLAQPAKA</sequence>
<organism evidence="3 4">
    <name type="scientific">Aquabacterium commune</name>
    <dbReference type="NCBI Taxonomy" id="70586"/>
    <lineage>
        <taxon>Bacteria</taxon>
        <taxon>Pseudomonadati</taxon>
        <taxon>Pseudomonadota</taxon>
        <taxon>Betaproteobacteria</taxon>
        <taxon>Burkholderiales</taxon>
        <taxon>Aquabacterium</taxon>
    </lineage>
</organism>
<dbReference type="GO" id="GO:0016757">
    <property type="term" value="F:glycosyltransferase activity"/>
    <property type="evidence" value="ECO:0007669"/>
    <property type="project" value="InterPro"/>
</dbReference>
<keyword evidence="4" id="KW-1185">Reference proteome</keyword>
<reference evidence="3 4" key="1">
    <citation type="submission" date="2019-03" db="EMBL/GenBank/DDBJ databases">
        <title>Genomic Encyclopedia of Type Strains, Phase IV (KMG-IV): sequencing the most valuable type-strain genomes for metagenomic binning, comparative biology and taxonomic classification.</title>
        <authorList>
            <person name="Goeker M."/>
        </authorList>
    </citation>
    <scope>NUCLEOTIDE SEQUENCE [LARGE SCALE GENOMIC DNA]</scope>
    <source>
        <strain evidence="3 4">DSM 11901</strain>
    </source>
</reference>
<dbReference type="EMBL" id="SNXW01000001">
    <property type="protein sequence ID" value="TDP88535.1"/>
    <property type="molecule type" value="Genomic_DNA"/>
</dbReference>
<dbReference type="Gene3D" id="3.40.50.2000">
    <property type="entry name" value="Glycogen Phosphorylase B"/>
    <property type="match status" value="2"/>
</dbReference>
<comment type="caution">
    <text evidence="3">The sequence shown here is derived from an EMBL/GenBank/DDBJ whole genome shotgun (WGS) entry which is preliminary data.</text>
</comment>
<keyword evidence="3" id="KW-0808">Transferase</keyword>
<dbReference type="PANTHER" id="PTHR45947">
    <property type="entry name" value="SULFOQUINOVOSYL TRANSFERASE SQD2"/>
    <property type="match status" value="1"/>
</dbReference>
<evidence type="ECO:0000313" key="4">
    <source>
        <dbReference type="Proteomes" id="UP000294593"/>
    </source>
</evidence>
<protein>
    <submittedName>
        <fullName evidence="3">Glycosyltransferase involved in cell wall biosynthesis</fullName>
    </submittedName>
</protein>